<dbReference type="GO" id="GO:0008897">
    <property type="term" value="F:holo-[acyl-carrier-protein] synthase activity"/>
    <property type="evidence" value="ECO:0007669"/>
    <property type="project" value="InterPro"/>
</dbReference>
<reference evidence="5 6" key="1">
    <citation type="submission" date="2018-03" db="EMBL/GenBank/DDBJ databases">
        <title>Genomic Encyclopedia of Archaeal and Bacterial Type Strains, Phase II (KMG-II): from individual species to whole genera.</title>
        <authorList>
            <person name="Goeker M."/>
        </authorList>
    </citation>
    <scope>NUCLEOTIDE SEQUENCE [LARGE SCALE GENOMIC DNA]</scope>
    <source>
        <strain evidence="5 6">DSM 28354</strain>
    </source>
</reference>
<dbReference type="Gene3D" id="3.90.470.20">
    <property type="entry name" value="4'-phosphopantetheinyl transferase domain"/>
    <property type="match status" value="2"/>
</dbReference>
<gene>
    <name evidence="5" type="ORF">CLV58_107182</name>
</gene>
<evidence type="ECO:0000259" key="4">
    <source>
        <dbReference type="Pfam" id="PF22624"/>
    </source>
</evidence>
<dbReference type="GO" id="GO:0019878">
    <property type="term" value="P:lysine biosynthetic process via aminoadipic acid"/>
    <property type="evidence" value="ECO:0007669"/>
    <property type="project" value="TreeGrafter"/>
</dbReference>
<dbReference type="GO" id="GO:0005829">
    <property type="term" value="C:cytosol"/>
    <property type="evidence" value="ECO:0007669"/>
    <property type="project" value="TreeGrafter"/>
</dbReference>
<evidence type="ECO:0000313" key="5">
    <source>
        <dbReference type="EMBL" id="PRY40088.1"/>
    </source>
</evidence>
<evidence type="ECO:0000313" key="6">
    <source>
        <dbReference type="Proteomes" id="UP000238375"/>
    </source>
</evidence>
<dbReference type="Proteomes" id="UP000238375">
    <property type="component" value="Unassembled WGS sequence"/>
</dbReference>
<sequence>MAWVTCELTEPIQWQSIGEWRQGGVSVIGLPLGDVALLSEDKLNSLTPEERQRADRFRQPADRLRFLYGRLLLRWVSYRLTGRPAQLLTGPYGKPDFPADTGWHVNLSHAGDWVLVAVDRQPVGIDVESSSVNLLLDTLLPTICSAAEQHYVRGSQHATAAFLQLWTRKEALLKAIGRGLIDKLDTVPALAGRTVIPLAIDAGEVNWRVDSFAVDSVHTAAVAYQSFRELPTYYRLTASDLLTYHRFG</sequence>
<organism evidence="5 6">
    <name type="scientific">Spirosoma oryzae</name>
    <dbReference type="NCBI Taxonomy" id="1469603"/>
    <lineage>
        <taxon>Bacteria</taxon>
        <taxon>Pseudomonadati</taxon>
        <taxon>Bacteroidota</taxon>
        <taxon>Cytophagia</taxon>
        <taxon>Cytophagales</taxon>
        <taxon>Cytophagaceae</taxon>
        <taxon>Spirosoma</taxon>
    </lineage>
</organism>
<dbReference type="AlphaFoldDB" id="A0A2T0T326"/>
<name>A0A2T0T326_9BACT</name>
<dbReference type="InterPro" id="IPR008278">
    <property type="entry name" value="4-PPantetheinyl_Trfase_dom"/>
</dbReference>
<dbReference type="InterPro" id="IPR055066">
    <property type="entry name" value="AASDHPPT_N"/>
</dbReference>
<dbReference type="Pfam" id="PF22624">
    <property type="entry name" value="AASDHPPT_N"/>
    <property type="match status" value="1"/>
</dbReference>
<comment type="caution">
    <text evidence="5">The sequence shown here is derived from an EMBL/GenBank/DDBJ whole genome shotgun (WGS) entry which is preliminary data.</text>
</comment>
<feature type="domain" description="4'-phosphopantetheinyl transferase" evidence="3">
    <location>
        <begin position="122"/>
        <end position="187"/>
    </location>
</feature>
<dbReference type="PANTHER" id="PTHR12215:SF10">
    <property type="entry name" value="L-AMINOADIPATE-SEMIALDEHYDE DEHYDROGENASE-PHOSPHOPANTETHEINYL TRANSFERASE"/>
    <property type="match status" value="1"/>
</dbReference>
<feature type="domain" description="4'-phosphopantetheinyl transferase N-terminal" evidence="4">
    <location>
        <begin position="43"/>
        <end position="118"/>
    </location>
</feature>
<keyword evidence="2 5" id="KW-0808">Transferase</keyword>
<evidence type="ECO:0000256" key="2">
    <source>
        <dbReference type="ARBA" id="ARBA00022679"/>
    </source>
</evidence>
<comment type="similarity">
    <text evidence="1">Belongs to the P-Pant transferase superfamily. Gsp/Sfp/HetI/AcpT family.</text>
</comment>
<dbReference type="PANTHER" id="PTHR12215">
    <property type="entry name" value="PHOSPHOPANTETHEINE TRANSFERASE"/>
    <property type="match status" value="1"/>
</dbReference>
<dbReference type="Pfam" id="PF01648">
    <property type="entry name" value="ACPS"/>
    <property type="match status" value="1"/>
</dbReference>
<protein>
    <submittedName>
        <fullName evidence="5">4'-phosphopantetheinyl transferase</fullName>
    </submittedName>
</protein>
<dbReference type="InterPro" id="IPR037143">
    <property type="entry name" value="4-PPantetheinyl_Trfase_dom_sf"/>
</dbReference>
<dbReference type="InterPro" id="IPR050559">
    <property type="entry name" value="P-Pant_transferase_sf"/>
</dbReference>
<evidence type="ECO:0000259" key="3">
    <source>
        <dbReference type="Pfam" id="PF01648"/>
    </source>
</evidence>
<evidence type="ECO:0000256" key="1">
    <source>
        <dbReference type="ARBA" id="ARBA00010990"/>
    </source>
</evidence>
<dbReference type="GO" id="GO:0000287">
    <property type="term" value="F:magnesium ion binding"/>
    <property type="evidence" value="ECO:0007669"/>
    <property type="project" value="InterPro"/>
</dbReference>
<dbReference type="EMBL" id="PVTE01000007">
    <property type="protein sequence ID" value="PRY40088.1"/>
    <property type="molecule type" value="Genomic_DNA"/>
</dbReference>
<dbReference type="SUPFAM" id="SSF56214">
    <property type="entry name" value="4'-phosphopantetheinyl transferase"/>
    <property type="match status" value="2"/>
</dbReference>
<proteinExistence type="inferred from homology"/>
<accession>A0A2T0T326</accession>
<keyword evidence="6" id="KW-1185">Reference proteome</keyword>